<dbReference type="GO" id="GO:0035888">
    <property type="term" value="F:isoguanine deaminase activity"/>
    <property type="evidence" value="ECO:0007669"/>
    <property type="project" value="TreeGrafter"/>
</dbReference>
<protein>
    <submittedName>
        <fullName evidence="2">Cytosine deaminase</fullName>
    </submittedName>
</protein>
<gene>
    <name evidence="2" type="ORF">PROH_18370</name>
</gene>
<evidence type="ECO:0000313" key="3">
    <source>
        <dbReference type="Proteomes" id="UP000034681"/>
    </source>
</evidence>
<dbReference type="Pfam" id="PF07969">
    <property type="entry name" value="Amidohydro_3"/>
    <property type="match status" value="1"/>
</dbReference>
<dbReference type="InterPro" id="IPR013108">
    <property type="entry name" value="Amidohydro_3"/>
</dbReference>
<dbReference type="InterPro" id="IPR011059">
    <property type="entry name" value="Metal-dep_hydrolase_composite"/>
</dbReference>
<dbReference type="Gene3D" id="2.30.40.10">
    <property type="entry name" value="Urease, subunit C, domain 1"/>
    <property type="match status" value="1"/>
</dbReference>
<dbReference type="RefSeq" id="WP_017712915.1">
    <property type="nucleotide sequence ID" value="NZ_KB235938.1"/>
</dbReference>
<dbReference type="eggNOG" id="COG0402">
    <property type="taxonomic scope" value="Bacteria"/>
</dbReference>
<name>A0A0M2PQC1_PROHO</name>
<dbReference type="SUPFAM" id="SSF51556">
    <property type="entry name" value="Metallo-dependent hydrolases"/>
    <property type="match status" value="1"/>
</dbReference>
<reference evidence="2" key="1">
    <citation type="submission" date="2012-04" db="EMBL/GenBank/DDBJ databases">
        <authorList>
            <person name="Borisov I.G."/>
            <person name="Ivanikova N.V."/>
            <person name="Pinevich A.V."/>
        </authorList>
    </citation>
    <scope>NUCLEOTIDE SEQUENCE</scope>
    <source>
        <strain evidence="2">CALU 1027</strain>
    </source>
</reference>
<dbReference type="InterPro" id="IPR032466">
    <property type="entry name" value="Metal_Hydrolase"/>
</dbReference>
<dbReference type="STRING" id="317619.GCA_000332315_02564"/>
<dbReference type="NCBIfam" id="NF005759">
    <property type="entry name" value="PRK07583.1"/>
    <property type="match status" value="1"/>
</dbReference>
<accession>A0A0M2PQC1</accession>
<dbReference type="InterPro" id="IPR052349">
    <property type="entry name" value="Metallo-hydrolase_Enzymes"/>
</dbReference>
<dbReference type="GO" id="GO:0006209">
    <property type="term" value="P:cytosine catabolic process"/>
    <property type="evidence" value="ECO:0007669"/>
    <property type="project" value="TreeGrafter"/>
</dbReference>
<dbReference type="EMBL" id="AJTX02000008">
    <property type="protein sequence ID" value="KKI98424.1"/>
    <property type="molecule type" value="Genomic_DNA"/>
</dbReference>
<dbReference type="Gene3D" id="3.20.20.140">
    <property type="entry name" value="Metal-dependent hydrolases"/>
    <property type="match status" value="1"/>
</dbReference>
<dbReference type="Proteomes" id="UP000034681">
    <property type="component" value="Unassembled WGS sequence"/>
</dbReference>
<dbReference type="SUPFAM" id="SSF51338">
    <property type="entry name" value="Composite domain of metallo-dependent hydrolases"/>
    <property type="match status" value="1"/>
</dbReference>
<evidence type="ECO:0000313" key="2">
    <source>
        <dbReference type="EMBL" id="KKI98424.1"/>
    </source>
</evidence>
<sequence length="456" mass="50283">MEPWHPACNPDRGYGIRRAQIHRSLLDPAVAAQWPAQPQGDDLVPVDLVVRSGVITQIGIRRAGEPEPALGEPGDDTPPWPTVDWDRGQIWPCFVDIHTHLDKGHSWERSPNPDGSFQGALAAVARDAQHHWSQGDLYARMDFGLRCSYSHGSQALRTHLDCGGALAPKVWEVFQQLRRDWSDRLILQGVSLVPGDYYLTPEGVALADRVAAAGGLLGAVLFNHPALDQHLDRILALAQERGLDLDFHTDESGNPDDRALHRVALAQQRHQFPGQITCGHCCSLSVQPPAIVAETLEAVAIAALGVVSLPLCNLYLQDRQPQRTPRWRGVTALQELRSAGIAVALASDNCRDPFYGFGDHDGLEVFRESVRIAHLDRPYGDWTQALTITPAQMMGLPHLGQIRVGATADLVLFRGRGFSELLSRPQGDRVVLRRGRAIDTTLPDYRELDPWVYPSG</sequence>
<dbReference type="AlphaFoldDB" id="A0A0M2PQC1"/>
<dbReference type="PANTHER" id="PTHR32027:SF0">
    <property type="entry name" value="CYTOSINE DEAMINASE"/>
    <property type="match status" value="1"/>
</dbReference>
<evidence type="ECO:0000259" key="1">
    <source>
        <dbReference type="Pfam" id="PF07969"/>
    </source>
</evidence>
<dbReference type="CDD" id="cd01293">
    <property type="entry name" value="Bact_CD"/>
    <property type="match status" value="1"/>
</dbReference>
<feature type="domain" description="Amidohydrolase 3" evidence="1">
    <location>
        <begin position="179"/>
        <end position="421"/>
    </location>
</feature>
<dbReference type="GO" id="GO:0004131">
    <property type="term" value="F:cytosine deaminase activity"/>
    <property type="evidence" value="ECO:0007669"/>
    <property type="project" value="TreeGrafter"/>
</dbReference>
<keyword evidence="3" id="KW-1185">Reference proteome</keyword>
<dbReference type="PANTHER" id="PTHR32027">
    <property type="entry name" value="CYTOSINE DEAMINASE"/>
    <property type="match status" value="1"/>
</dbReference>
<organism evidence="2 3">
    <name type="scientific">Prochlorothrix hollandica PCC 9006 = CALU 1027</name>
    <dbReference type="NCBI Taxonomy" id="317619"/>
    <lineage>
        <taxon>Bacteria</taxon>
        <taxon>Bacillati</taxon>
        <taxon>Cyanobacteriota</taxon>
        <taxon>Cyanophyceae</taxon>
        <taxon>Prochlorotrichales</taxon>
        <taxon>Prochlorotrichaceae</taxon>
        <taxon>Prochlorothrix</taxon>
    </lineage>
</organism>
<comment type="caution">
    <text evidence="2">The sequence shown here is derived from an EMBL/GenBank/DDBJ whole genome shotgun (WGS) entry which is preliminary data.</text>
</comment>
<proteinExistence type="predicted"/>